<dbReference type="Proteomes" id="UP001143910">
    <property type="component" value="Unassembled WGS sequence"/>
</dbReference>
<evidence type="ECO:0000313" key="1">
    <source>
        <dbReference type="EMBL" id="KAJ2982013.1"/>
    </source>
</evidence>
<gene>
    <name evidence="1" type="ORF">NQ176_g1664</name>
</gene>
<evidence type="ECO:0000313" key="2">
    <source>
        <dbReference type="Proteomes" id="UP001143910"/>
    </source>
</evidence>
<keyword evidence="2" id="KW-1185">Reference proteome</keyword>
<proteinExistence type="predicted"/>
<dbReference type="EMBL" id="JANJQO010000098">
    <property type="protein sequence ID" value="KAJ2982013.1"/>
    <property type="molecule type" value="Genomic_DNA"/>
</dbReference>
<organism evidence="1 2">
    <name type="scientific">Zarea fungicola</name>
    <dbReference type="NCBI Taxonomy" id="93591"/>
    <lineage>
        <taxon>Eukaryota</taxon>
        <taxon>Fungi</taxon>
        <taxon>Dikarya</taxon>
        <taxon>Ascomycota</taxon>
        <taxon>Pezizomycotina</taxon>
        <taxon>Sordariomycetes</taxon>
        <taxon>Hypocreomycetidae</taxon>
        <taxon>Hypocreales</taxon>
        <taxon>Cordycipitaceae</taxon>
        <taxon>Zarea</taxon>
    </lineage>
</organism>
<sequence>MRFTPSILLAAGYVATGIAASPASTVEIAPGLFMETYEFGEIALDSNRSIGDGLANGGLTKRQHVDCWDNHITVRQNQEAYEDDCDGLIEGLRRRPSTRQLNPQQSILYKTQHSRCKIIVRNQSSCVRKTLVDSWAGADARDTLNNCPNLRECSGWGYVNNDQQLIYIIEPYEVAPPTYSPRC</sequence>
<comment type="caution">
    <text evidence="1">The sequence shown here is derived from an EMBL/GenBank/DDBJ whole genome shotgun (WGS) entry which is preliminary data.</text>
</comment>
<protein>
    <submittedName>
        <fullName evidence="1">Uncharacterized protein</fullName>
    </submittedName>
</protein>
<accession>A0ACC1NT82</accession>
<name>A0ACC1NT82_9HYPO</name>
<reference evidence="1" key="1">
    <citation type="submission" date="2022-08" db="EMBL/GenBank/DDBJ databases">
        <title>Genome Sequence of Lecanicillium fungicola.</title>
        <authorList>
            <person name="Buettner E."/>
        </authorList>
    </citation>
    <scope>NUCLEOTIDE SEQUENCE</scope>
    <source>
        <strain evidence="1">Babe33</strain>
    </source>
</reference>